<feature type="compositionally biased region" description="Polar residues" evidence="10">
    <location>
        <begin position="413"/>
        <end position="431"/>
    </location>
</feature>
<evidence type="ECO:0000256" key="6">
    <source>
        <dbReference type="ARBA" id="ARBA00023125"/>
    </source>
</evidence>
<keyword evidence="7" id="KW-0804">Transcription</keyword>
<dbReference type="InterPro" id="IPR004333">
    <property type="entry name" value="SBP_dom"/>
</dbReference>
<evidence type="ECO:0000256" key="8">
    <source>
        <dbReference type="ARBA" id="ARBA00023242"/>
    </source>
</evidence>
<dbReference type="PANTHER" id="PTHR31251">
    <property type="entry name" value="SQUAMOSA PROMOTER-BINDING-LIKE PROTEIN 4"/>
    <property type="match status" value="1"/>
</dbReference>
<comment type="caution">
    <text evidence="13">The sequence shown here is derived from an EMBL/GenBank/DDBJ whole genome shotgun (WGS) entry which is preliminary data.</text>
</comment>
<reference evidence="13" key="1">
    <citation type="submission" date="2020-01" db="EMBL/GenBank/DDBJ databases">
        <title>Genome sequence of Kobresia littledalei, the first chromosome-level genome in the family Cyperaceae.</title>
        <authorList>
            <person name="Qu G."/>
        </authorList>
    </citation>
    <scope>NUCLEOTIDE SEQUENCE</scope>
    <source>
        <strain evidence="13">C.B.Clarke</strain>
        <tissue evidence="13">Leaf</tissue>
    </source>
</reference>
<protein>
    <submittedName>
        <fullName evidence="13">Squamosa promoter-binding-like protein 6</fullName>
    </submittedName>
</protein>
<organism evidence="13 14">
    <name type="scientific">Carex littledalei</name>
    <dbReference type="NCBI Taxonomy" id="544730"/>
    <lineage>
        <taxon>Eukaryota</taxon>
        <taxon>Viridiplantae</taxon>
        <taxon>Streptophyta</taxon>
        <taxon>Embryophyta</taxon>
        <taxon>Tracheophyta</taxon>
        <taxon>Spermatophyta</taxon>
        <taxon>Magnoliopsida</taxon>
        <taxon>Liliopsida</taxon>
        <taxon>Poales</taxon>
        <taxon>Cyperaceae</taxon>
        <taxon>Cyperoideae</taxon>
        <taxon>Cariceae</taxon>
        <taxon>Carex</taxon>
        <taxon>Carex subgen. Euthyceras</taxon>
    </lineage>
</organism>
<feature type="region of interest" description="Disordered" evidence="10">
    <location>
        <begin position="405"/>
        <end position="431"/>
    </location>
</feature>
<feature type="region of interest" description="Disordered" evidence="10">
    <location>
        <begin position="294"/>
        <end position="350"/>
    </location>
</feature>
<dbReference type="InterPro" id="IPR044817">
    <property type="entry name" value="SBP-like"/>
</dbReference>
<evidence type="ECO:0000313" key="14">
    <source>
        <dbReference type="Proteomes" id="UP000623129"/>
    </source>
</evidence>
<keyword evidence="8" id="KW-0539">Nucleus</keyword>
<dbReference type="Proteomes" id="UP000623129">
    <property type="component" value="Unassembled WGS sequence"/>
</dbReference>
<dbReference type="Gene3D" id="1.25.40.20">
    <property type="entry name" value="Ankyrin repeat-containing domain"/>
    <property type="match status" value="1"/>
</dbReference>
<dbReference type="EMBL" id="SWLB01000013">
    <property type="protein sequence ID" value="KAF3330812.1"/>
    <property type="molecule type" value="Genomic_DNA"/>
</dbReference>
<keyword evidence="5" id="KW-0805">Transcription regulation</keyword>
<keyword evidence="4" id="KW-0862">Zinc</keyword>
<keyword evidence="11" id="KW-1133">Transmembrane helix</keyword>
<evidence type="ECO:0000256" key="10">
    <source>
        <dbReference type="SAM" id="MobiDB-lite"/>
    </source>
</evidence>
<keyword evidence="2" id="KW-0479">Metal-binding</keyword>
<feature type="domain" description="SBP-type" evidence="12">
    <location>
        <begin position="147"/>
        <end position="224"/>
    </location>
</feature>
<evidence type="ECO:0000256" key="2">
    <source>
        <dbReference type="ARBA" id="ARBA00022723"/>
    </source>
</evidence>
<dbReference type="GO" id="GO:0003677">
    <property type="term" value="F:DNA binding"/>
    <property type="evidence" value="ECO:0007669"/>
    <property type="project" value="UniProtKB-KW"/>
</dbReference>
<keyword evidence="11" id="KW-0812">Transmembrane</keyword>
<comment type="subcellular location">
    <subcellularLocation>
        <location evidence="1">Nucleus</location>
    </subcellularLocation>
</comment>
<evidence type="ECO:0000256" key="11">
    <source>
        <dbReference type="SAM" id="Phobius"/>
    </source>
</evidence>
<accession>A0A833R133</accession>
<dbReference type="Pfam" id="PF26102">
    <property type="entry name" value="Ig_SPL7"/>
    <property type="match status" value="1"/>
</dbReference>
<evidence type="ECO:0000256" key="4">
    <source>
        <dbReference type="ARBA" id="ARBA00022833"/>
    </source>
</evidence>
<dbReference type="Pfam" id="PF03110">
    <property type="entry name" value="SBP"/>
    <property type="match status" value="1"/>
</dbReference>
<evidence type="ECO:0000256" key="7">
    <source>
        <dbReference type="ARBA" id="ARBA00023163"/>
    </source>
</evidence>
<feature type="transmembrane region" description="Helical" evidence="11">
    <location>
        <begin position="931"/>
        <end position="954"/>
    </location>
</feature>
<dbReference type="FunFam" id="4.10.1100.10:FF:000001">
    <property type="entry name" value="Squamosa promoter-binding-like protein 14"/>
    <property type="match status" value="1"/>
</dbReference>
<evidence type="ECO:0000256" key="1">
    <source>
        <dbReference type="ARBA" id="ARBA00004123"/>
    </source>
</evidence>
<dbReference type="AlphaFoldDB" id="A0A833R133"/>
<evidence type="ECO:0000256" key="9">
    <source>
        <dbReference type="PROSITE-ProRule" id="PRU00470"/>
    </source>
</evidence>
<keyword evidence="11" id="KW-0472">Membrane</keyword>
<dbReference type="GO" id="GO:0005634">
    <property type="term" value="C:nucleus"/>
    <property type="evidence" value="ECO:0007669"/>
    <property type="project" value="UniProtKB-SubCell"/>
</dbReference>
<name>A0A833R133_9POAL</name>
<dbReference type="Gene3D" id="4.10.1100.10">
    <property type="entry name" value="Transcription factor, SBP-box domain"/>
    <property type="match status" value="1"/>
</dbReference>
<keyword evidence="3 9" id="KW-0863">Zinc-finger</keyword>
<gene>
    <name evidence="13" type="ORF">FCM35_KLT04166</name>
</gene>
<evidence type="ECO:0000256" key="3">
    <source>
        <dbReference type="ARBA" id="ARBA00022771"/>
    </source>
</evidence>
<keyword evidence="6" id="KW-0238">DNA-binding</keyword>
<evidence type="ECO:0000259" key="12">
    <source>
        <dbReference type="PROSITE" id="PS51141"/>
    </source>
</evidence>
<keyword evidence="14" id="KW-1185">Reference proteome</keyword>
<proteinExistence type="predicted"/>
<dbReference type="PANTHER" id="PTHR31251:SF86">
    <property type="entry name" value="SQUAMOSA PROMOTER-BINDING-LIKE PROTEIN 1"/>
    <property type="match status" value="1"/>
</dbReference>
<evidence type="ECO:0000313" key="13">
    <source>
        <dbReference type="EMBL" id="KAF3330812.1"/>
    </source>
</evidence>
<dbReference type="InterPro" id="IPR036893">
    <property type="entry name" value="SBP_sf"/>
</dbReference>
<dbReference type="SUPFAM" id="SSF103612">
    <property type="entry name" value="SBT domain"/>
    <property type="match status" value="1"/>
</dbReference>
<feature type="compositionally biased region" description="Polar residues" evidence="10">
    <location>
        <begin position="336"/>
        <end position="350"/>
    </location>
</feature>
<dbReference type="GO" id="GO:0008270">
    <property type="term" value="F:zinc ion binding"/>
    <property type="evidence" value="ECO:0007669"/>
    <property type="project" value="UniProtKB-KW"/>
</dbReference>
<dbReference type="PROSITE" id="PS51141">
    <property type="entry name" value="ZF_SBP"/>
    <property type="match status" value="1"/>
</dbReference>
<feature type="compositionally biased region" description="Low complexity" evidence="10">
    <location>
        <begin position="294"/>
        <end position="303"/>
    </location>
</feature>
<dbReference type="InterPro" id="IPR036770">
    <property type="entry name" value="Ankyrin_rpt-contain_sf"/>
</dbReference>
<dbReference type="OrthoDB" id="514967at2759"/>
<sequence>MEAQVGNGRSFLYGTGAELELNLGKKSYEWDLNNWNWDGELFLARPANGNGIRIVNGHGNRNFVASNSSSSCSEENGVMTMATGQSQTEAEKRRRVRVVQEDNGIGSLSLQVGANPVLVNGNGFVAGGEERDAKKGKVAAQASNSTRPACQVEGCGADLTGSKDYHRRHKVCEMHAKATTAVVGNTVQRFCQQCSRFHLLEEFDEGKRSCRRRLAGHNKRRRKTQPDAVTTLGGAAALDEKTTSYIIISLLRILSSLHSNNTDQPKEQDLTTHLLKNLISLAGSTDVRSLLGLLQPPSQSQSPEKAGTSAGPSSDVVTNRMPPAEVERSALPSSRVFHSNGSPGERNSVSVAMNGNRVSAIPESAVGQPRIRDFDLNDACNDTEEAEDGAQTTVTVACNGNGSPSYPVWMSRDPQQQSPQQTSGNSESLSAQSLSTCTDLRTSIDRYDKCRTDRIVFKLFGKDPHDFPINLRGQIFNWLNNTPTDVESYIKPGCVILTIYLRLPESKWIELCNDLRAEIERLLMNCTDDFWLTGWIYVRVQDEIAFIYDGQVIVDATVPLDGTDYSKIMCVRPVAVPYSSNVKFEVKGFNLAKESMRLFCSFDGRQLFEDNSRTLAIERRDSETQHGGPDHVVTLNFSCSTLNARGRGFIEVEEHGFGDSFFPFIVAEKEVCSEIRALEDTVDVPTLDSSILREEAFKFLNELGWLLRKSQALSLSNTNALGQGAFQLTRFEWLVQFAINRDWCHVVRMLLDILFTGAVDLGGKKSPREVAVSMNLLLDAVRRNCRGMVETLLRYSFNGEGYIFRPDAPGPLKLTPLHTAASRSGAEGVIDALTSDPNMVGVSAWKTVQDANNQTPEDYARERCFDSYRQLVQKKLDQQHENPHVVIGIPEVISTGSTFGISGKAVVPPPRQYCNLCTRQVHHRTTLTRTFLYRPALLTMVGIAAVCVCVGILLHTPPKVRFVVPSFRWELVDFGAI</sequence>
<evidence type="ECO:0000256" key="5">
    <source>
        <dbReference type="ARBA" id="ARBA00023015"/>
    </source>
</evidence>